<keyword evidence="2" id="KW-0378">Hydrolase</keyword>
<keyword evidence="3" id="KW-1185">Reference proteome</keyword>
<gene>
    <name evidence="2" type="ORF">ACFFK0_08565</name>
</gene>
<dbReference type="RefSeq" id="WP_377469694.1">
    <property type="nucleotide sequence ID" value="NZ_JBHLWN010000031.1"/>
</dbReference>
<dbReference type="GO" id="GO:0016787">
    <property type="term" value="F:hydrolase activity"/>
    <property type="evidence" value="ECO:0007669"/>
    <property type="project" value="UniProtKB-KW"/>
</dbReference>
<protein>
    <submittedName>
        <fullName evidence="2">Alpha/beta hydrolase</fullName>
    </submittedName>
</protein>
<comment type="caution">
    <text evidence="2">The sequence shown here is derived from an EMBL/GenBank/DDBJ whole genome shotgun (WGS) entry which is preliminary data.</text>
</comment>
<dbReference type="SUPFAM" id="SSF53474">
    <property type="entry name" value="alpha/beta-Hydrolases"/>
    <property type="match status" value="1"/>
</dbReference>
<feature type="domain" description="AB hydrolase-1" evidence="1">
    <location>
        <begin position="63"/>
        <end position="170"/>
    </location>
</feature>
<dbReference type="InterPro" id="IPR029058">
    <property type="entry name" value="AB_hydrolase_fold"/>
</dbReference>
<evidence type="ECO:0000313" key="2">
    <source>
        <dbReference type="EMBL" id="MFC0212513.1"/>
    </source>
</evidence>
<evidence type="ECO:0000313" key="3">
    <source>
        <dbReference type="Proteomes" id="UP001589776"/>
    </source>
</evidence>
<dbReference type="Gene3D" id="3.40.50.1820">
    <property type="entry name" value="alpha/beta hydrolase"/>
    <property type="match status" value="1"/>
</dbReference>
<accession>A0ABV6DIP8</accession>
<dbReference type="PANTHER" id="PTHR46438">
    <property type="entry name" value="ALPHA/BETA-HYDROLASES SUPERFAMILY PROTEIN"/>
    <property type="match status" value="1"/>
</dbReference>
<organism evidence="2 3">
    <name type="scientific">Paenibacillus chartarius</name>
    <dbReference type="NCBI Taxonomy" id="747481"/>
    <lineage>
        <taxon>Bacteria</taxon>
        <taxon>Bacillati</taxon>
        <taxon>Bacillota</taxon>
        <taxon>Bacilli</taxon>
        <taxon>Bacillales</taxon>
        <taxon>Paenibacillaceae</taxon>
        <taxon>Paenibacillus</taxon>
    </lineage>
</organism>
<dbReference type="Proteomes" id="UP001589776">
    <property type="component" value="Unassembled WGS sequence"/>
</dbReference>
<sequence length="195" mass="21705">MDGNGKQPFYNVHMKYWEQYQSFFPEDMRIHGHHLPAEEYWSWNDCPIHLDRFPASNPASSDLIHGAGGNGRLLAPYARLLQTNGYDVVAPDFPPYGLSSVDSLALLDYGLWVQMLADFVEREIQRDGKPVVLFGVSIGGMLAYHAAVKSGGVKGLIATTFVDTSNPSVRDQLAPNKLVSRAGKWIMDTFPCMLD</sequence>
<name>A0ABV6DIP8_9BACL</name>
<dbReference type="EMBL" id="JBHLWN010000031">
    <property type="protein sequence ID" value="MFC0212513.1"/>
    <property type="molecule type" value="Genomic_DNA"/>
</dbReference>
<dbReference type="Pfam" id="PF12697">
    <property type="entry name" value="Abhydrolase_6"/>
    <property type="match status" value="1"/>
</dbReference>
<evidence type="ECO:0000259" key="1">
    <source>
        <dbReference type="Pfam" id="PF12697"/>
    </source>
</evidence>
<reference evidence="2 3" key="1">
    <citation type="submission" date="2024-09" db="EMBL/GenBank/DDBJ databases">
        <authorList>
            <person name="Sun Q."/>
            <person name="Mori K."/>
        </authorList>
    </citation>
    <scope>NUCLEOTIDE SEQUENCE [LARGE SCALE GENOMIC DNA]</scope>
    <source>
        <strain evidence="2 3">CCM 7759</strain>
    </source>
</reference>
<dbReference type="InterPro" id="IPR000073">
    <property type="entry name" value="AB_hydrolase_1"/>
</dbReference>
<proteinExistence type="predicted"/>